<dbReference type="OrthoDB" id="3565254at2759"/>
<gene>
    <name evidence="2" type="ORF">L207DRAFT_621120</name>
</gene>
<dbReference type="EMBL" id="KZ613942">
    <property type="protein sequence ID" value="PMD43474.1"/>
    <property type="molecule type" value="Genomic_DNA"/>
</dbReference>
<feature type="region of interest" description="Disordered" evidence="1">
    <location>
        <begin position="290"/>
        <end position="325"/>
    </location>
</feature>
<evidence type="ECO:0000256" key="1">
    <source>
        <dbReference type="SAM" id="MobiDB-lite"/>
    </source>
</evidence>
<reference evidence="2 3" key="1">
    <citation type="submission" date="2016-04" db="EMBL/GenBank/DDBJ databases">
        <title>A degradative enzymes factory behind the ericoid mycorrhizal symbiosis.</title>
        <authorList>
            <consortium name="DOE Joint Genome Institute"/>
            <person name="Martino E."/>
            <person name="Morin E."/>
            <person name="Grelet G."/>
            <person name="Kuo A."/>
            <person name="Kohler A."/>
            <person name="Daghino S."/>
            <person name="Barry K."/>
            <person name="Choi C."/>
            <person name="Cichocki N."/>
            <person name="Clum A."/>
            <person name="Copeland A."/>
            <person name="Hainaut M."/>
            <person name="Haridas S."/>
            <person name="Labutti K."/>
            <person name="Lindquist E."/>
            <person name="Lipzen A."/>
            <person name="Khouja H.-R."/>
            <person name="Murat C."/>
            <person name="Ohm R."/>
            <person name="Olson A."/>
            <person name="Spatafora J."/>
            <person name="Veneault-Fourrey C."/>
            <person name="Henrissat B."/>
            <person name="Grigoriev I."/>
            <person name="Martin F."/>
            <person name="Perotto S."/>
        </authorList>
    </citation>
    <scope>NUCLEOTIDE SEQUENCE [LARGE SCALE GENOMIC DNA]</scope>
    <source>
        <strain evidence="2 3">F</strain>
    </source>
</reference>
<evidence type="ECO:0000313" key="3">
    <source>
        <dbReference type="Proteomes" id="UP000235786"/>
    </source>
</evidence>
<feature type="compositionally biased region" description="Polar residues" evidence="1">
    <location>
        <begin position="502"/>
        <end position="527"/>
    </location>
</feature>
<feature type="compositionally biased region" description="Polar residues" evidence="1">
    <location>
        <begin position="377"/>
        <end position="420"/>
    </location>
</feature>
<feature type="compositionally biased region" description="Basic and acidic residues" evidence="1">
    <location>
        <begin position="561"/>
        <end position="573"/>
    </location>
</feature>
<evidence type="ECO:0000313" key="2">
    <source>
        <dbReference type="EMBL" id="PMD43474.1"/>
    </source>
</evidence>
<feature type="region of interest" description="Disordered" evidence="1">
    <location>
        <begin position="502"/>
        <end position="573"/>
    </location>
</feature>
<accession>A0A2J6RY83</accession>
<sequence>MPRTPRRLPEEGLRPRLAHEVMLQLEETTKQTFRQWVTFRTQPTYYDEYFYEREANTEKIPLREFEDAVSLYFSQQFKMRDADKVFPRECRYIELIKEKTEGDTPKPTGFSKDDNNSALWAYYVKFNFDYYQPTWDNQNQLFSPDERHDDWRTLEHRSSDGIMQYANVLYEAMFDPKTPPKKKNPKANLDGQPQYVEILKKEERQTLSNLVKSSNHTGNYYQAPVTFLENAYIDYIKAHVKGRDQKFAHRGRDDTYNHMKMYISSSFSKDLIARINAVCPTCKERILSQGMAGKERELKRKGESKPRASRRIRTETPSLEQPASLDTIATNDLTTILTDQPSHNGTMNGANPDPVTTTLQQILQVPNTNEKDRESHNGFNFNSIDSRDTNTSSQSDNTISNVTNTPNIQSHDTPSDSTKFQYPVPEGSPPVGPYYNNPAEQSRKPPHALPTQYAGGQMPCTGQRSSNPNFNLPISEYEREETDFDLNQANQRIPENVEYNSSLHNQNMNNPVGASIPSENHQNQDQPVNEYKGYAEPPNEYDDEMKDFQTASRPIQSETGQKLDQDKDNNKDKIFFSYSDYLSASD</sequence>
<protein>
    <submittedName>
        <fullName evidence="2">Uncharacterized protein</fullName>
    </submittedName>
</protein>
<keyword evidence="3" id="KW-1185">Reference proteome</keyword>
<dbReference type="AlphaFoldDB" id="A0A2J6RY83"/>
<organism evidence="2 3">
    <name type="scientific">Hyaloscypha variabilis (strain UAMH 11265 / GT02V1 / F)</name>
    <name type="common">Meliniomyces variabilis</name>
    <dbReference type="NCBI Taxonomy" id="1149755"/>
    <lineage>
        <taxon>Eukaryota</taxon>
        <taxon>Fungi</taxon>
        <taxon>Dikarya</taxon>
        <taxon>Ascomycota</taxon>
        <taxon>Pezizomycotina</taxon>
        <taxon>Leotiomycetes</taxon>
        <taxon>Helotiales</taxon>
        <taxon>Hyaloscyphaceae</taxon>
        <taxon>Hyaloscypha</taxon>
        <taxon>Hyaloscypha variabilis</taxon>
    </lineage>
</organism>
<dbReference type="Proteomes" id="UP000235786">
    <property type="component" value="Unassembled WGS sequence"/>
</dbReference>
<name>A0A2J6RY83_HYAVF</name>
<feature type="compositionally biased region" description="Basic and acidic residues" evidence="1">
    <location>
        <begin position="293"/>
        <end position="306"/>
    </location>
</feature>
<feature type="compositionally biased region" description="Polar residues" evidence="1">
    <location>
        <begin position="549"/>
        <end position="560"/>
    </location>
</feature>
<feature type="region of interest" description="Disordered" evidence="1">
    <location>
        <begin position="367"/>
        <end position="472"/>
    </location>
</feature>
<feature type="compositionally biased region" description="Polar residues" evidence="1">
    <location>
        <begin position="460"/>
        <end position="472"/>
    </location>
</feature>
<proteinExistence type="predicted"/>